<protein>
    <submittedName>
        <fullName evidence="2">Uncharacterized protein</fullName>
    </submittedName>
</protein>
<proteinExistence type="predicted"/>
<feature type="compositionally biased region" description="Polar residues" evidence="1">
    <location>
        <begin position="134"/>
        <end position="143"/>
    </location>
</feature>
<organism evidence="2 3">
    <name type="scientific">Pleurodeles waltl</name>
    <name type="common">Iberian ribbed newt</name>
    <dbReference type="NCBI Taxonomy" id="8319"/>
    <lineage>
        <taxon>Eukaryota</taxon>
        <taxon>Metazoa</taxon>
        <taxon>Chordata</taxon>
        <taxon>Craniata</taxon>
        <taxon>Vertebrata</taxon>
        <taxon>Euteleostomi</taxon>
        <taxon>Amphibia</taxon>
        <taxon>Batrachia</taxon>
        <taxon>Caudata</taxon>
        <taxon>Salamandroidea</taxon>
        <taxon>Salamandridae</taxon>
        <taxon>Pleurodelinae</taxon>
        <taxon>Pleurodeles</taxon>
    </lineage>
</organism>
<dbReference type="AlphaFoldDB" id="A0AAV7RZ15"/>
<accession>A0AAV7RZ15</accession>
<comment type="caution">
    <text evidence="2">The sequence shown here is derived from an EMBL/GenBank/DDBJ whole genome shotgun (WGS) entry which is preliminary data.</text>
</comment>
<dbReference type="EMBL" id="JANPWB010000009">
    <property type="protein sequence ID" value="KAJ1156193.1"/>
    <property type="molecule type" value="Genomic_DNA"/>
</dbReference>
<evidence type="ECO:0000313" key="2">
    <source>
        <dbReference type="EMBL" id="KAJ1156193.1"/>
    </source>
</evidence>
<evidence type="ECO:0000313" key="3">
    <source>
        <dbReference type="Proteomes" id="UP001066276"/>
    </source>
</evidence>
<feature type="region of interest" description="Disordered" evidence="1">
    <location>
        <begin position="1"/>
        <end position="81"/>
    </location>
</feature>
<name>A0AAV7RZ15_PLEWA</name>
<gene>
    <name evidence="2" type="ORF">NDU88_008917</name>
</gene>
<reference evidence="2" key="1">
    <citation type="journal article" date="2022" name="bioRxiv">
        <title>Sequencing and chromosome-scale assembly of the giantPleurodeles waltlgenome.</title>
        <authorList>
            <person name="Brown T."/>
            <person name="Elewa A."/>
            <person name="Iarovenko S."/>
            <person name="Subramanian E."/>
            <person name="Araus A.J."/>
            <person name="Petzold A."/>
            <person name="Susuki M."/>
            <person name="Suzuki K.-i.T."/>
            <person name="Hayashi T."/>
            <person name="Toyoda A."/>
            <person name="Oliveira C."/>
            <person name="Osipova E."/>
            <person name="Leigh N.D."/>
            <person name="Simon A."/>
            <person name="Yun M.H."/>
        </authorList>
    </citation>
    <scope>NUCLEOTIDE SEQUENCE</scope>
    <source>
        <strain evidence="2">20211129_DDA</strain>
        <tissue evidence="2">Liver</tissue>
    </source>
</reference>
<keyword evidence="3" id="KW-1185">Reference proteome</keyword>
<evidence type="ECO:0000256" key="1">
    <source>
        <dbReference type="SAM" id="MobiDB-lite"/>
    </source>
</evidence>
<feature type="region of interest" description="Disordered" evidence="1">
    <location>
        <begin position="128"/>
        <end position="162"/>
    </location>
</feature>
<dbReference type="Proteomes" id="UP001066276">
    <property type="component" value="Chromosome 5"/>
</dbReference>
<feature type="compositionally biased region" description="Polar residues" evidence="1">
    <location>
        <begin position="1"/>
        <end position="14"/>
    </location>
</feature>
<sequence length="162" mass="17683">MRPSASLYTETPSRATEVHLDTQWPPRRPPQVPRIAAGSGEPGGHPRAASGLRTHPQRARPQRDRATKLKRRRCFPPAPPITISARGVRRWLKPAPFMRRRSLSARRRLDAGRVIYCAARLLLERSGLLPAPSGSRQDTSRSSGVPPPRSIGAPASPVCAGA</sequence>